<name>A0A6P8JTX8_DROMA</name>
<evidence type="ECO:0000313" key="2">
    <source>
        <dbReference type="Proteomes" id="UP000515162"/>
    </source>
</evidence>
<dbReference type="Proteomes" id="UP000515162">
    <property type="component" value="Chromosome 2R"/>
</dbReference>
<keyword evidence="1" id="KW-0732">Signal</keyword>
<reference evidence="3" key="1">
    <citation type="submission" date="2025-08" db="UniProtKB">
        <authorList>
            <consortium name="RefSeq"/>
        </authorList>
    </citation>
    <scope>IDENTIFICATION</scope>
    <source>
        <strain evidence="3">Mau12</strain>
        <tissue evidence="3">Whole Body</tissue>
    </source>
</reference>
<gene>
    <name evidence="3" type="primary">LOC117138212</name>
</gene>
<evidence type="ECO:0000313" key="3">
    <source>
        <dbReference type="RefSeq" id="XP_033156039.1"/>
    </source>
</evidence>
<dbReference type="RefSeq" id="XP_033156039.1">
    <property type="nucleotide sequence ID" value="XM_033300148.1"/>
</dbReference>
<dbReference type="InterPro" id="IPR010512">
    <property type="entry name" value="DUF1091"/>
</dbReference>
<proteinExistence type="predicted"/>
<dbReference type="Pfam" id="PF06477">
    <property type="entry name" value="DUF1091"/>
    <property type="match status" value="1"/>
</dbReference>
<feature type="signal peptide" evidence="1">
    <location>
        <begin position="1"/>
        <end position="20"/>
    </location>
</feature>
<dbReference type="SMART" id="SM00697">
    <property type="entry name" value="DM8"/>
    <property type="match status" value="1"/>
</dbReference>
<dbReference type="AlphaFoldDB" id="A0A6P8JTX8"/>
<protein>
    <submittedName>
        <fullName evidence="3">Uncharacterized protein LOC117138212 isoform X1</fullName>
    </submittedName>
</protein>
<dbReference type="PANTHER" id="PTHR20898:SF0">
    <property type="entry name" value="DAEDALUS ON 3-RELATED"/>
    <property type="match status" value="1"/>
</dbReference>
<dbReference type="GeneID" id="117138212"/>
<keyword evidence="2" id="KW-1185">Reference proteome</keyword>
<sequence length="191" mass="22194">MPYTWLVLLSICFIGHMTDSQLVYKFNKVECQVNQARVKNVSCNVKPINWNTALVNMDCYLISPIINPTGRLFRNVRVQVFMKDYSNQYKPFLIDASFKLCEVVEMKNFLPYGVMVWELFHRFTNAKSCHISGQLSAKNGYLNTSYVPQFPHGQYQISVMFSDSNSTNREFVGIVKFFVQAMDQIKSKKRP</sequence>
<feature type="chain" id="PRO_5028311064" evidence="1">
    <location>
        <begin position="21"/>
        <end position="191"/>
    </location>
</feature>
<dbReference type="PANTHER" id="PTHR20898">
    <property type="entry name" value="DAEDALUS ON 3-RELATED-RELATED"/>
    <property type="match status" value="1"/>
</dbReference>
<accession>A0A6P8JTX8</accession>
<evidence type="ECO:0000256" key="1">
    <source>
        <dbReference type="SAM" id="SignalP"/>
    </source>
</evidence>
<organism evidence="2 3">
    <name type="scientific">Drosophila mauritiana</name>
    <name type="common">Fruit fly</name>
    <dbReference type="NCBI Taxonomy" id="7226"/>
    <lineage>
        <taxon>Eukaryota</taxon>
        <taxon>Metazoa</taxon>
        <taxon>Ecdysozoa</taxon>
        <taxon>Arthropoda</taxon>
        <taxon>Hexapoda</taxon>
        <taxon>Insecta</taxon>
        <taxon>Pterygota</taxon>
        <taxon>Neoptera</taxon>
        <taxon>Endopterygota</taxon>
        <taxon>Diptera</taxon>
        <taxon>Brachycera</taxon>
        <taxon>Muscomorpha</taxon>
        <taxon>Ephydroidea</taxon>
        <taxon>Drosophilidae</taxon>
        <taxon>Drosophila</taxon>
        <taxon>Sophophora</taxon>
    </lineage>
</organism>